<name>A0A0A9CWD0_ARUDO</name>
<reference evidence="1" key="2">
    <citation type="journal article" date="2015" name="Data Brief">
        <title>Shoot transcriptome of the giant reed, Arundo donax.</title>
        <authorList>
            <person name="Barrero R.A."/>
            <person name="Guerrero F.D."/>
            <person name="Moolhuijzen P."/>
            <person name="Goolsby J.A."/>
            <person name="Tidwell J."/>
            <person name="Bellgard S.E."/>
            <person name="Bellgard M.I."/>
        </authorList>
    </citation>
    <scope>NUCLEOTIDE SEQUENCE</scope>
    <source>
        <tissue evidence="1">Shoot tissue taken approximately 20 cm above the soil surface</tissue>
    </source>
</reference>
<reference evidence="1" key="1">
    <citation type="submission" date="2014-09" db="EMBL/GenBank/DDBJ databases">
        <authorList>
            <person name="Magalhaes I.L.F."/>
            <person name="Oliveira U."/>
            <person name="Santos F.R."/>
            <person name="Vidigal T.H.D.A."/>
            <person name="Brescovit A.D."/>
            <person name="Santos A.J."/>
        </authorList>
    </citation>
    <scope>NUCLEOTIDE SEQUENCE</scope>
    <source>
        <tissue evidence="1">Shoot tissue taken approximately 20 cm above the soil surface</tissue>
    </source>
</reference>
<protein>
    <submittedName>
        <fullName evidence="1">Uncharacterized protein</fullName>
    </submittedName>
</protein>
<dbReference type="EMBL" id="GBRH01217979">
    <property type="protein sequence ID" value="JAD79916.1"/>
    <property type="molecule type" value="Transcribed_RNA"/>
</dbReference>
<proteinExistence type="predicted"/>
<organism evidence="1">
    <name type="scientific">Arundo donax</name>
    <name type="common">Giant reed</name>
    <name type="synonym">Donax arundinaceus</name>
    <dbReference type="NCBI Taxonomy" id="35708"/>
    <lineage>
        <taxon>Eukaryota</taxon>
        <taxon>Viridiplantae</taxon>
        <taxon>Streptophyta</taxon>
        <taxon>Embryophyta</taxon>
        <taxon>Tracheophyta</taxon>
        <taxon>Spermatophyta</taxon>
        <taxon>Magnoliopsida</taxon>
        <taxon>Liliopsida</taxon>
        <taxon>Poales</taxon>
        <taxon>Poaceae</taxon>
        <taxon>PACMAD clade</taxon>
        <taxon>Arundinoideae</taxon>
        <taxon>Arundineae</taxon>
        <taxon>Arundo</taxon>
    </lineage>
</organism>
<accession>A0A0A9CWD0</accession>
<dbReference type="AlphaFoldDB" id="A0A0A9CWD0"/>
<sequence>MLAVIIRENCLWYFSALVGRSVSVLLSSGWKRSKLIQVACSIYTRCTHRILVQSIYCDTLPMVNMPINFFIFNLVFIL</sequence>
<evidence type="ECO:0000313" key="1">
    <source>
        <dbReference type="EMBL" id="JAD79916.1"/>
    </source>
</evidence>